<proteinExistence type="predicted"/>
<keyword evidence="2" id="KW-1185">Reference proteome</keyword>
<comment type="caution">
    <text evidence="1">The sequence shown here is derived from an EMBL/GenBank/DDBJ whole genome shotgun (WGS) entry which is preliminary data.</text>
</comment>
<gene>
    <name evidence="1" type="ORF">LTS18_005078</name>
</gene>
<reference evidence="1" key="1">
    <citation type="submission" date="2024-09" db="EMBL/GenBank/DDBJ databases">
        <title>Black Yeasts Isolated from many extreme environments.</title>
        <authorList>
            <person name="Coleine C."/>
            <person name="Stajich J.E."/>
            <person name="Selbmann L."/>
        </authorList>
    </citation>
    <scope>NUCLEOTIDE SEQUENCE</scope>
    <source>
        <strain evidence="1">CCFEE 5737</strain>
    </source>
</reference>
<dbReference type="Proteomes" id="UP001186974">
    <property type="component" value="Unassembled WGS sequence"/>
</dbReference>
<evidence type="ECO:0000313" key="2">
    <source>
        <dbReference type="Proteomes" id="UP001186974"/>
    </source>
</evidence>
<organism evidence="1 2">
    <name type="scientific">Coniosporium uncinatum</name>
    <dbReference type="NCBI Taxonomy" id="93489"/>
    <lineage>
        <taxon>Eukaryota</taxon>
        <taxon>Fungi</taxon>
        <taxon>Dikarya</taxon>
        <taxon>Ascomycota</taxon>
        <taxon>Pezizomycotina</taxon>
        <taxon>Dothideomycetes</taxon>
        <taxon>Dothideomycetes incertae sedis</taxon>
        <taxon>Coniosporium</taxon>
    </lineage>
</organism>
<protein>
    <submittedName>
        <fullName evidence="1">Uncharacterized protein</fullName>
    </submittedName>
</protein>
<sequence>MTVPREERTRLLRRNTRATYHFTSGNVEERQKNTDGFAGSNKEEKRGRTGGEIEEASEEEVEADGDEHIDIVKPENSSEANDGNRGQEVNLPDFSTLLSSLCVKTYTPSDDYLAISRSSPALPPYNWPNKTLPIPTKSNYYSNQPVWQAFDTPSSQYGYGSG</sequence>
<name>A0ACC3DS31_9PEZI</name>
<accession>A0ACC3DS31</accession>
<evidence type="ECO:0000313" key="1">
    <source>
        <dbReference type="EMBL" id="KAK3079352.1"/>
    </source>
</evidence>
<dbReference type="EMBL" id="JAWDJW010001200">
    <property type="protein sequence ID" value="KAK3079352.1"/>
    <property type="molecule type" value="Genomic_DNA"/>
</dbReference>